<dbReference type="RefSeq" id="WP_107989533.1">
    <property type="nucleotide sequence ID" value="NZ_QAYG01000002.1"/>
</dbReference>
<dbReference type="InterPro" id="IPR029063">
    <property type="entry name" value="SAM-dependent_MTases_sf"/>
</dbReference>
<keyword evidence="2" id="KW-0808">Transferase</keyword>
<evidence type="ECO:0000259" key="1">
    <source>
        <dbReference type="Pfam" id="PF05050"/>
    </source>
</evidence>
<sequence>MPASTRDTAFRNDAFGTLRPGPFRRLVIGATRRLPEGWAGRRLALLLRRFGLAFLNHPLDVTVFGAAMRLHPFANVCERRVLFTPQFFDAEERALLAAHIRSDMVFVDIGANVGIYSLFVAGLVGPEARIVAVEPQPALYDRLMHNIAFNPRIPIEAVPVAVTDRDGAVRLFLDPHNEGQASIRFIMTSEMETIQINVPSRSLLSLLRAHGLSRVDAMKLDVTGAEDIILGRFLDEAPQALWPRVIIMENTPQRWQEDCVAMLKAHGWRVVQETRMNVFMEREDGVPVMEIEPESEPEMMKA</sequence>
<evidence type="ECO:0000313" key="2">
    <source>
        <dbReference type="EMBL" id="PTW61699.1"/>
    </source>
</evidence>
<dbReference type="InterPro" id="IPR052514">
    <property type="entry name" value="SAM-dependent_MTase"/>
</dbReference>
<dbReference type="NCBIfam" id="TIGR01444">
    <property type="entry name" value="fkbM_fam"/>
    <property type="match status" value="1"/>
</dbReference>
<dbReference type="OrthoDB" id="7542440at2"/>
<dbReference type="SUPFAM" id="SSF53335">
    <property type="entry name" value="S-adenosyl-L-methionine-dependent methyltransferases"/>
    <property type="match status" value="1"/>
</dbReference>
<dbReference type="GO" id="GO:0032259">
    <property type="term" value="P:methylation"/>
    <property type="evidence" value="ECO:0007669"/>
    <property type="project" value="UniProtKB-KW"/>
</dbReference>
<evidence type="ECO:0000313" key="3">
    <source>
        <dbReference type="Proteomes" id="UP000244081"/>
    </source>
</evidence>
<dbReference type="EMBL" id="QAYG01000002">
    <property type="protein sequence ID" value="PTW61699.1"/>
    <property type="molecule type" value="Genomic_DNA"/>
</dbReference>
<organism evidence="2 3">
    <name type="scientific">Breoghania corrubedonensis</name>
    <dbReference type="NCBI Taxonomy" id="665038"/>
    <lineage>
        <taxon>Bacteria</taxon>
        <taxon>Pseudomonadati</taxon>
        <taxon>Pseudomonadota</taxon>
        <taxon>Alphaproteobacteria</taxon>
        <taxon>Hyphomicrobiales</taxon>
        <taxon>Stappiaceae</taxon>
        <taxon>Breoghania</taxon>
    </lineage>
</organism>
<dbReference type="PANTHER" id="PTHR34203">
    <property type="entry name" value="METHYLTRANSFERASE, FKBM FAMILY PROTEIN"/>
    <property type="match status" value="1"/>
</dbReference>
<accession>A0A2T5VD59</accession>
<protein>
    <submittedName>
        <fullName evidence="2">FkbM family methyltransferase</fullName>
    </submittedName>
</protein>
<dbReference type="Proteomes" id="UP000244081">
    <property type="component" value="Unassembled WGS sequence"/>
</dbReference>
<keyword evidence="2" id="KW-0489">Methyltransferase</keyword>
<dbReference type="PANTHER" id="PTHR34203:SF15">
    <property type="entry name" value="SLL1173 PROTEIN"/>
    <property type="match status" value="1"/>
</dbReference>
<dbReference type="Pfam" id="PF05050">
    <property type="entry name" value="Methyltransf_21"/>
    <property type="match status" value="1"/>
</dbReference>
<keyword evidence="3" id="KW-1185">Reference proteome</keyword>
<feature type="domain" description="Methyltransferase FkbM" evidence="1">
    <location>
        <begin position="108"/>
        <end position="259"/>
    </location>
</feature>
<gene>
    <name evidence="2" type="ORF">C8N35_102415</name>
</gene>
<dbReference type="Gene3D" id="3.40.50.150">
    <property type="entry name" value="Vaccinia Virus protein VP39"/>
    <property type="match status" value="1"/>
</dbReference>
<dbReference type="AlphaFoldDB" id="A0A2T5VD59"/>
<comment type="caution">
    <text evidence="2">The sequence shown here is derived from an EMBL/GenBank/DDBJ whole genome shotgun (WGS) entry which is preliminary data.</text>
</comment>
<dbReference type="InterPro" id="IPR006342">
    <property type="entry name" value="FkbM_mtfrase"/>
</dbReference>
<dbReference type="GO" id="GO:0008168">
    <property type="term" value="F:methyltransferase activity"/>
    <property type="evidence" value="ECO:0007669"/>
    <property type="project" value="UniProtKB-KW"/>
</dbReference>
<proteinExistence type="predicted"/>
<name>A0A2T5VD59_9HYPH</name>
<reference evidence="2 3" key="1">
    <citation type="submission" date="2018-04" db="EMBL/GenBank/DDBJ databases">
        <title>Genomic Encyclopedia of Archaeal and Bacterial Type Strains, Phase II (KMG-II): from individual species to whole genera.</title>
        <authorList>
            <person name="Goeker M."/>
        </authorList>
    </citation>
    <scope>NUCLEOTIDE SEQUENCE [LARGE SCALE GENOMIC DNA]</scope>
    <source>
        <strain evidence="2 3">DSM 23382</strain>
    </source>
</reference>